<dbReference type="Proteomes" id="UP000076798">
    <property type="component" value="Unassembled WGS sequence"/>
</dbReference>
<evidence type="ECO:0000313" key="2">
    <source>
        <dbReference type="Proteomes" id="UP000076798"/>
    </source>
</evidence>
<dbReference type="AlphaFoldDB" id="A0A165Z164"/>
<accession>A0A165Z164</accession>
<organism evidence="1 2">
    <name type="scientific">Sistotremastrum suecicum HHB10207 ss-3</name>
    <dbReference type="NCBI Taxonomy" id="1314776"/>
    <lineage>
        <taxon>Eukaryota</taxon>
        <taxon>Fungi</taxon>
        <taxon>Dikarya</taxon>
        <taxon>Basidiomycota</taxon>
        <taxon>Agaricomycotina</taxon>
        <taxon>Agaricomycetes</taxon>
        <taxon>Sistotremastrales</taxon>
        <taxon>Sistotremastraceae</taxon>
        <taxon>Sistotremastrum</taxon>
    </lineage>
</organism>
<gene>
    <name evidence="1" type="ORF">SISSUDRAFT_1053744</name>
</gene>
<evidence type="ECO:0000313" key="1">
    <source>
        <dbReference type="EMBL" id="KZT33824.1"/>
    </source>
</evidence>
<dbReference type="EMBL" id="KV428216">
    <property type="protein sequence ID" value="KZT33824.1"/>
    <property type="molecule type" value="Genomic_DNA"/>
</dbReference>
<dbReference type="OrthoDB" id="2568025at2759"/>
<reference evidence="1 2" key="1">
    <citation type="journal article" date="2016" name="Mol. Biol. Evol.">
        <title>Comparative Genomics of Early-Diverging Mushroom-Forming Fungi Provides Insights into the Origins of Lignocellulose Decay Capabilities.</title>
        <authorList>
            <person name="Nagy L.G."/>
            <person name="Riley R."/>
            <person name="Tritt A."/>
            <person name="Adam C."/>
            <person name="Daum C."/>
            <person name="Floudas D."/>
            <person name="Sun H."/>
            <person name="Yadav J.S."/>
            <person name="Pangilinan J."/>
            <person name="Larsson K.H."/>
            <person name="Matsuura K."/>
            <person name="Barry K."/>
            <person name="Labutti K."/>
            <person name="Kuo R."/>
            <person name="Ohm R.A."/>
            <person name="Bhattacharya S.S."/>
            <person name="Shirouzu T."/>
            <person name="Yoshinaga Y."/>
            <person name="Martin F.M."/>
            <person name="Grigoriev I.V."/>
            <person name="Hibbett D.S."/>
        </authorList>
    </citation>
    <scope>NUCLEOTIDE SEQUENCE [LARGE SCALE GENOMIC DNA]</scope>
    <source>
        <strain evidence="1 2">HHB10207 ss-3</strain>
    </source>
</reference>
<protein>
    <submittedName>
        <fullName evidence="1">Uncharacterized protein</fullName>
    </submittedName>
</protein>
<proteinExistence type="predicted"/>
<keyword evidence="2" id="KW-1185">Reference proteome</keyword>
<sequence length="90" mass="9750">MMKQSDDSPDIQNWNDYSILIGWSAHPFNDPTSIGSFVGSTLDLTTVGEVTTVSPSCDIAMLVSDELASREEDHFLPRSSLTPSCSTPAK</sequence>
<name>A0A165Z164_9AGAM</name>